<accession>A0A9W7GM29</accession>
<feature type="transmembrane region" description="Helical" evidence="1">
    <location>
        <begin position="403"/>
        <end position="422"/>
    </location>
</feature>
<comment type="caution">
    <text evidence="2">The sequence shown here is derived from an EMBL/GenBank/DDBJ whole genome shotgun (WGS) entry which is preliminary data.</text>
</comment>
<dbReference type="EMBL" id="BRYA01000298">
    <property type="protein sequence ID" value="GMI46442.1"/>
    <property type="molecule type" value="Genomic_DNA"/>
</dbReference>
<reference evidence="3" key="1">
    <citation type="journal article" date="2023" name="Commun. Biol.">
        <title>Genome analysis of Parmales, the sister group of diatoms, reveals the evolutionary specialization of diatoms from phago-mixotrophs to photoautotrophs.</title>
        <authorList>
            <person name="Ban H."/>
            <person name="Sato S."/>
            <person name="Yoshikawa S."/>
            <person name="Yamada K."/>
            <person name="Nakamura Y."/>
            <person name="Ichinomiya M."/>
            <person name="Sato N."/>
            <person name="Blanc-Mathieu R."/>
            <person name="Endo H."/>
            <person name="Kuwata A."/>
            <person name="Ogata H."/>
        </authorList>
    </citation>
    <scope>NUCLEOTIDE SEQUENCE [LARGE SCALE GENOMIC DNA]</scope>
</reference>
<sequence>MDITPKSRSSTLQGRLSVTSTPLGEDIKVLIALVNNLSIKRQCPTEEPTCTVNLDALSQRDVVWIAKGMVYFMKHSRDEEEALERFFKSYPSMKLLNEKQPDLEVALKNFTKRLLAEQQRWAKIRLFAAAGLSIGDLLTDLLITSEYFSAGQGKYAYATLGSLLANLSFQLIVTALQNKGKPWKRQLKEQAITLSLMRPAVDAWRVASDTAREEGDMFDALTEFTSNKIAELLAEATPGVMIQLSAILNSGSKTTNTARFSLIFSIVTAAATSAMLSWDWDVNESKRKERPLFYGYVPSDVKGKITTFFSLFCLSASNLSVRSFACILFFTKVGFQGVVTLLAIELSIYLVIKLLRQDFKYWLPLGGGLFENFASLFIRVYVKVITDWTAVVQLRHANEVGGAYFTFSLGLTIAMGAVAVALYEKSEIAVEESFVMVTMAIGCVGMVLSYALLIFSAKKQYRKTFITTMTSNKYIQEMFTKSEDDSDKFGIITTNRQKWENKIGDDVKAWLNDSLPFWLEERPEWFTDHLMSVIPDDLIEDKALLVRVRTKNVMGIIGERRRSSLGNAIGNLMEA</sequence>
<name>A0A9W7GM29_9STRA</name>
<keyword evidence="1" id="KW-1133">Transmembrane helix</keyword>
<keyword evidence="3" id="KW-1185">Reference proteome</keyword>
<protein>
    <submittedName>
        <fullName evidence="2">Uncharacterized protein</fullName>
    </submittedName>
</protein>
<evidence type="ECO:0000313" key="2">
    <source>
        <dbReference type="EMBL" id="GMI46442.1"/>
    </source>
</evidence>
<feature type="transmembrane region" description="Helical" evidence="1">
    <location>
        <begin position="337"/>
        <end position="355"/>
    </location>
</feature>
<evidence type="ECO:0000256" key="1">
    <source>
        <dbReference type="SAM" id="Phobius"/>
    </source>
</evidence>
<gene>
    <name evidence="2" type="ORF">TrCOL_g918</name>
</gene>
<proteinExistence type="predicted"/>
<dbReference type="OrthoDB" id="197540at2759"/>
<dbReference type="AlphaFoldDB" id="A0A9W7GM29"/>
<keyword evidence="1" id="KW-0812">Transmembrane</keyword>
<organism evidence="2 3">
    <name type="scientific">Triparma columacea</name>
    <dbReference type="NCBI Taxonomy" id="722753"/>
    <lineage>
        <taxon>Eukaryota</taxon>
        <taxon>Sar</taxon>
        <taxon>Stramenopiles</taxon>
        <taxon>Ochrophyta</taxon>
        <taxon>Bolidophyceae</taxon>
        <taxon>Parmales</taxon>
        <taxon>Triparmaceae</taxon>
        <taxon>Triparma</taxon>
    </lineage>
</organism>
<feature type="transmembrane region" description="Helical" evidence="1">
    <location>
        <begin position="434"/>
        <end position="455"/>
    </location>
</feature>
<dbReference type="Proteomes" id="UP001165065">
    <property type="component" value="Unassembled WGS sequence"/>
</dbReference>
<keyword evidence="1" id="KW-0472">Membrane</keyword>
<evidence type="ECO:0000313" key="3">
    <source>
        <dbReference type="Proteomes" id="UP001165065"/>
    </source>
</evidence>